<organism evidence="1 2">
    <name type="scientific">Litoribrevibacter albus</name>
    <dbReference type="NCBI Taxonomy" id="1473156"/>
    <lineage>
        <taxon>Bacteria</taxon>
        <taxon>Pseudomonadati</taxon>
        <taxon>Pseudomonadota</taxon>
        <taxon>Gammaproteobacteria</taxon>
        <taxon>Oceanospirillales</taxon>
        <taxon>Oceanospirillaceae</taxon>
        <taxon>Litoribrevibacter</taxon>
    </lineage>
</organism>
<dbReference type="Proteomes" id="UP001161389">
    <property type="component" value="Unassembled WGS sequence"/>
</dbReference>
<reference evidence="1" key="2">
    <citation type="submission" date="2023-01" db="EMBL/GenBank/DDBJ databases">
        <title>Draft genome sequence of Litoribrevibacter albus strain NBRC 110071.</title>
        <authorList>
            <person name="Sun Q."/>
            <person name="Mori K."/>
        </authorList>
    </citation>
    <scope>NUCLEOTIDE SEQUENCE</scope>
    <source>
        <strain evidence="1">NBRC 110071</strain>
    </source>
</reference>
<dbReference type="RefSeq" id="WP_284382660.1">
    <property type="nucleotide sequence ID" value="NZ_BSNM01000016.1"/>
</dbReference>
<comment type="caution">
    <text evidence="1">The sequence shown here is derived from an EMBL/GenBank/DDBJ whole genome shotgun (WGS) entry which is preliminary data.</text>
</comment>
<evidence type="ECO:0000313" key="1">
    <source>
        <dbReference type="EMBL" id="GLQ32616.1"/>
    </source>
</evidence>
<dbReference type="AlphaFoldDB" id="A0AA37SDN3"/>
<reference evidence="1" key="1">
    <citation type="journal article" date="2014" name="Int. J. Syst. Evol. Microbiol.">
        <title>Complete genome sequence of Corynebacterium casei LMG S-19264T (=DSM 44701T), isolated from a smear-ripened cheese.</title>
        <authorList>
            <consortium name="US DOE Joint Genome Institute (JGI-PGF)"/>
            <person name="Walter F."/>
            <person name="Albersmeier A."/>
            <person name="Kalinowski J."/>
            <person name="Ruckert C."/>
        </authorList>
    </citation>
    <scope>NUCLEOTIDE SEQUENCE</scope>
    <source>
        <strain evidence="1">NBRC 110071</strain>
    </source>
</reference>
<evidence type="ECO:0000313" key="2">
    <source>
        <dbReference type="Proteomes" id="UP001161389"/>
    </source>
</evidence>
<gene>
    <name evidence="1" type="ORF">GCM10007876_30950</name>
</gene>
<protein>
    <submittedName>
        <fullName evidence="1">Uncharacterized protein</fullName>
    </submittedName>
</protein>
<dbReference type="EMBL" id="BSNM01000016">
    <property type="protein sequence ID" value="GLQ32616.1"/>
    <property type="molecule type" value="Genomic_DNA"/>
</dbReference>
<sequence length="104" mass="12104">MFRRQKSSAKQDQSVCQHYFIACQNTSHAFAMSGDLTKAEQYLSRAHYKFLALVTESVKGTLSWQEKMRSICERSLDTLVQFLERHDRQGTATSVMMESRRLLH</sequence>
<accession>A0AA37SDN3</accession>
<name>A0AA37SDN3_9GAMM</name>
<proteinExistence type="predicted"/>
<keyword evidence="2" id="KW-1185">Reference proteome</keyword>